<accession>A0AAV4M497</accession>
<name>A0AAV4M497_9ARAC</name>
<reference evidence="2 3" key="1">
    <citation type="submission" date="2021-06" db="EMBL/GenBank/DDBJ databases">
        <title>Caerostris darwini draft genome.</title>
        <authorList>
            <person name="Kono N."/>
            <person name="Arakawa K."/>
        </authorList>
    </citation>
    <scope>NUCLEOTIDE SEQUENCE [LARGE SCALE GENOMIC DNA]</scope>
</reference>
<proteinExistence type="predicted"/>
<sequence>MVGYLTVPRQLEVKMSILHLIAVAPEAPSPYYRHSLFCAPYALPFSVSGRPLLVREVRKKRKQGSQCIASGRGRWEKARPRVGEGLTLKAEGGRRGQLSATPTKFTRRPHK</sequence>
<dbReference type="Proteomes" id="UP001054837">
    <property type="component" value="Unassembled WGS sequence"/>
</dbReference>
<dbReference type="EMBL" id="BPLQ01000062">
    <property type="protein sequence ID" value="GIX67118.1"/>
    <property type="molecule type" value="Genomic_DNA"/>
</dbReference>
<gene>
    <name evidence="2" type="ORF">CDAR_385631</name>
</gene>
<feature type="region of interest" description="Disordered" evidence="1">
    <location>
        <begin position="84"/>
        <end position="111"/>
    </location>
</feature>
<evidence type="ECO:0000256" key="1">
    <source>
        <dbReference type="SAM" id="MobiDB-lite"/>
    </source>
</evidence>
<evidence type="ECO:0000313" key="2">
    <source>
        <dbReference type="EMBL" id="GIX67118.1"/>
    </source>
</evidence>
<protein>
    <submittedName>
        <fullName evidence="2">Uncharacterized protein</fullName>
    </submittedName>
</protein>
<evidence type="ECO:0000313" key="3">
    <source>
        <dbReference type="Proteomes" id="UP001054837"/>
    </source>
</evidence>
<keyword evidence="3" id="KW-1185">Reference proteome</keyword>
<dbReference type="AlphaFoldDB" id="A0AAV4M497"/>
<organism evidence="2 3">
    <name type="scientific">Caerostris darwini</name>
    <dbReference type="NCBI Taxonomy" id="1538125"/>
    <lineage>
        <taxon>Eukaryota</taxon>
        <taxon>Metazoa</taxon>
        <taxon>Ecdysozoa</taxon>
        <taxon>Arthropoda</taxon>
        <taxon>Chelicerata</taxon>
        <taxon>Arachnida</taxon>
        <taxon>Araneae</taxon>
        <taxon>Araneomorphae</taxon>
        <taxon>Entelegynae</taxon>
        <taxon>Araneoidea</taxon>
        <taxon>Araneidae</taxon>
        <taxon>Caerostris</taxon>
    </lineage>
</organism>
<comment type="caution">
    <text evidence="2">The sequence shown here is derived from an EMBL/GenBank/DDBJ whole genome shotgun (WGS) entry which is preliminary data.</text>
</comment>